<sequence>MSKKSGNTFMAFLLGAATGAIVGILYAPDKGSNTRDKLTYRLDKYKTMLEDLLDDLVNHKDGPLSEAKTHGEKVVNDAKEKAERLLEDVDELISHIKGGEKEKS</sequence>
<dbReference type="Pfam" id="PF12732">
    <property type="entry name" value="YtxH"/>
    <property type="match status" value="1"/>
</dbReference>
<evidence type="ECO:0000313" key="3">
    <source>
        <dbReference type="EMBL" id="QSE98084.1"/>
    </source>
</evidence>
<keyword evidence="4" id="KW-1185">Reference proteome</keyword>
<dbReference type="InterPro" id="IPR024623">
    <property type="entry name" value="YtxH"/>
</dbReference>
<dbReference type="PANTHER" id="PTHR35792">
    <property type="entry name" value="GENERAL STRESS PROTEIN"/>
    <property type="match status" value="1"/>
</dbReference>
<dbReference type="EMBL" id="CP070608">
    <property type="protein sequence ID" value="QSE98084.1"/>
    <property type="molecule type" value="Genomic_DNA"/>
</dbReference>
<keyword evidence="2" id="KW-1133">Transmembrane helix</keyword>
<keyword evidence="2" id="KW-0812">Transmembrane</keyword>
<dbReference type="AlphaFoldDB" id="A0A974WGH1"/>
<feature type="transmembrane region" description="Helical" evidence="2">
    <location>
        <begin position="6"/>
        <end position="27"/>
    </location>
</feature>
<evidence type="ECO:0000313" key="4">
    <source>
        <dbReference type="Proteomes" id="UP000662783"/>
    </source>
</evidence>
<evidence type="ECO:0000256" key="2">
    <source>
        <dbReference type="SAM" id="Phobius"/>
    </source>
</evidence>
<evidence type="ECO:0000256" key="1">
    <source>
        <dbReference type="SAM" id="Coils"/>
    </source>
</evidence>
<organism evidence="3 4">
    <name type="scientific">Fulvivirga lutea</name>
    <dbReference type="NCBI Taxonomy" id="2810512"/>
    <lineage>
        <taxon>Bacteria</taxon>
        <taxon>Pseudomonadati</taxon>
        <taxon>Bacteroidota</taxon>
        <taxon>Cytophagia</taxon>
        <taxon>Cytophagales</taxon>
        <taxon>Fulvivirgaceae</taxon>
        <taxon>Fulvivirga</taxon>
    </lineage>
</organism>
<keyword evidence="2" id="KW-0472">Membrane</keyword>
<reference evidence="3" key="1">
    <citation type="submission" date="2021-02" db="EMBL/GenBank/DDBJ databases">
        <title>Fulvivirga sp. S481 isolated from sea water.</title>
        <authorList>
            <person name="Bae S.S."/>
            <person name="Baek K."/>
        </authorList>
    </citation>
    <scope>NUCLEOTIDE SEQUENCE</scope>
    <source>
        <strain evidence="3">S481</strain>
    </source>
</reference>
<dbReference type="RefSeq" id="WP_205722592.1">
    <property type="nucleotide sequence ID" value="NZ_CP070608.1"/>
</dbReference>
<dbReference type="InterPro" id="IPR052928">
    <property type="entry name" value="Desiccation-related_membrane"/>
</dbReference>
<name>A0A974WGH1_9BACT</name>
<feature type="coiled-coil region" evidence="1">
    <location>
        <begin position="35"/>
        <end position="95"/>
    </location>
</feature>
<keyword evidence="1" id="KW-0175">Coiled coil</keyword>
<protein>
    <submittedName>
        <fullName evidence="3">YtxH domain-containing protein</fullName>
    </submittedName>
</protein>
<accession>A0A974WGH1</accession>
<proteinExistence type="predicted"/>
<dbReference type="KEGG" id="fuv:JR347_03105"/>
<gene>
    <name evidence="3" type="ORF">JR347_03105</name>
</gene>
<dbReference type="PANTHER" id="PTHR35792:SF2">
    <property type="entry name" value="GENERAL STRESS PROTEIN"/>
    <property type="match status" value="1"/>
</dbReference>
<dbReference type="Proteomes" id="UP000662783">
    <property type="component" value="Chromosome"/>
</dbReference>